<evidence type="ECO:0000256" key="1">
    <source>
        <dbReference type="SAM" id="MobiDB-lite"/>
    </source>
</evidence>
<protein>
    <submittedName>
        <fullName evidence="2">Uncharacterized protein</fullName>
    </submittedName>
</protein>
<name>A0A316UCS5_9BASI</name>
<proteinExistence type="predicted"/>
<gene>
    <name evidence="2" type="ORF">BCV69DRAFT_106202</name>
</gene>
<organism evidence="2 3">
    <name type="scientific">Pseudomicrostroma glucosiphilum</name>
    <dbReference type="NCBI Taxonomy" id="1684307"/>
    <lineage>
        <taxon>Eukaryota</taxon>
        <taxon>Fungi</taxon>
        <taxon>Dikarya</taxon>
        <taxon>Basidiomycota</taxon>
        <taxon>Ustilaginomycotina</taxon>
        <taxon>Exobasidiomycetes</taxon>
        <taxon>Microstromatales</taxon>
        <taxon>Microstromatales incertae sedis</taxon>
        <taxon>Pseudomicrostroma</taxon>
    </lineage>
</organism>
<accession>A0A316UCS5</accession>
<evidence type="ECO:0000313" key="2">
    <source>
        <dbReference type="EMBL" id="PWN23037.1"/>
    </source>
</evidence>
<dbReference type="AlphaFoldDB" id="A0A316UCS5"/>
<feature type="region of interest" description="Disordered" evidence="1">
    <location>
        <begin position="28"/>
        <end position="51"/>
    </location>
</feature>
<dbReference type="Proteomes" id="UP000245942">
    <property type="component" value="Unassembled WGS sequence"/>
</dbReference>
<sequence>MQQSKIKCSALAFRIRSHIDLCKASSQRSVSSPLPLPRQMHSRRPTRCSAPRSFRICSPTSSPCPAHLSSPRAQPLHRYRSMSVNTRRSKLRRLGVYRGLLD</sequence>
<keyword evidence="3" id="KW-1185">Reference proteome</keyword>
<dbReference type="RefSeq" id="XP_025350197.1">
    <property type="nucleotide sequence ID" value="XM_025489043.1"/>
</dbReference>
<evidence type="ECO:0000313" key="3">
    <source>
        <dbReference type="Proteomes" id="UP000245942"/>
    </source>
</evidence>
<reference evidence="2 3" key="1">
    <citation type="journal article" date="2018" name="Mol. Biol. Evol.">
        <title>Broad Genomic Sampling Reveals a Smut Pathogenic Ancestry of the Fungal Clade Ustilaginomycotina.</title>
        <authorList>
            <person name="Kijpornyongpan T."/>
            <person name="Mondo S.J."/>
            <person name="Barry K."/>
            <person name="Sandor L."/>
            <person name="Lee J."/>
            <person name="Lipzen A."/>
            <person name="Pangilinan J."/>
            <person name="LaButti K."/>
            <person name="Hainaut M."/>
            <person name="Henrissat B."/>
            <person name="Grigoriev I.V."/>
            <person name="Spatafora J.W."/>
            <person name="Aime M.C."/>
        </authorList>
    </citation>
    <scope>NUCLEOTIDE SEQUENCE [LARGE SCALE GENOMIC DNA]</scope>
    <source>
        <strain evidence="2 3">MCA 4718</strain>
    </source>
</reference>
<dbReference type="GeneID" id="37010777"/>
<dbReference type="EMBL" id="KZ819322">
    <property type="protein sequence ID" value="PWN23037.1"/>
    <property type="molecule type" value="Genomic_DNA"/>
</dbReference>